<dbReference type="Gene3D" id="3.40.50.300">
    <property type="entry name" value="P-loop containing nucleotide triphosphate hydrolases"/>
    <property type="match status" value="1"/>
</dbReference>
<dbReference type="Proteomes" id="UP000193224">
    <property type="component" value="Unassembled WGS sequence"/>
</dbReference>
<dbReference type="GO" id="GO:0005524">
    <property type="term" value="F:ATP binding"/>
    <property type="evidence" value="ECO:0007669"/>
    <property type="project" value="InterPro"/>
</dbReference>
<evidence type="ECO:0000313" key="3">
    <source>
        <dbReference type="Proteomes" id="UP000193224"/>
    </source>
</evidence>
<evidence type="ECO:0000313" key="2">
    <source>
        <dbReference type="EMBL" id="SMC12719.1"/>
    </source>
</evidence>
<protein>
    <submittedName>
        <fullName evidence="2">HPr kinase/phosphorylase</fullName>
        <ecNumber evidence="2">2.7.11.-</ecNumber>
    </submittedName>
</protein>
<dbReference type="CDD" id="cd01918">
    <property type="entry name" value="HprK_C"/>
    <property type="match status" value="1"/>
</dbReference>
<dbReference type="EC" id="2.7.11.-" evidence="2"/>
<dbReference type="RefSeq" id="WP_085800670.1">
    <property type="nucleotide sequence ID" value="NZ_JAIMIB010000008.1"/>
</dbReference>
<dbReference type="EMBL" id="FWXB01000009">
    <property type="protein sequence ID" value="SMC12719.1"/>
    <property type="molecule type" value="Genomic_DNA"/>
</dbReference>
<accession>A0A1X7BU17</accession>
<proteinExistence type="predicted"/>
<dbReference type="Pfam" id="PF07475">
    <property type="entry name" value="Hpr_kinase_C"/>
    <property type="match status" value="1"/>
</dbReference>
<sequence length="171" mass="18289">MLTSPRTLWARVLSWACRSEPVIATAPDPHTPRTLSPLHATTIAYRSRAALIRGASGSGKSTLALQLIALGAQLVADDRTTIRRTGDILIADVPQSIRGKIEARGVGILAAAPAGPTPLALIIDMDTEETERLPPQREEALLGVTLPLLRKVAMPHFPAAILSYLEHGRIS</sequence>
<feature type="domain" description="HPr kinase/phosphorylase C-terminal" evidence="1">
    <location>
        <begin position="43"/>
        <end position="110"/>
    </location>
</feature>
<keyword evidence="2" id="KW-0808">Transferase</keyword>
<dbReference type="OrthoDB" id="8326226at2"/>
<organism evidence="2 3">
    <name type="scientific">Roseovarius aestuarii</name>
    <dbReference type="NCBI Taxonomy" id="475083"/>
    <lineage>
        <taxon>Bacteria</taxon>
        <taxon>Pseudomonadati</taxon>
        <taxon>Pseudomonadota</taxon>
        <taxon>Alphaproteobacteria</taxon>
        <taxon>Rhodobacterales</taxon>
        <taxon>Roseobacteraceae</taxon>
        <taxon>Roseovarius</taxon>
    </lineage>
</organism>
<reference evidence="2 3" key="1">
    <citation type="submission" date="2017-03" db="EMBL/GenBank/DDBJ databases">
        <authorList>
            <person name="Afonso C.L."/>
            <person name="Miller P.J."/>
            <person name="Scott M.A."/>
            <person name="Spackman E."/>
            <person name="Goraichik I."/>
            <person name="Dimitrov K.M."/>
            <person name="Suarez D.L."/>
            <person name="Swayne D.E."/>
        </authorList>
    </citation>
    <scope>NUCLEOTIDE SEQUENCE [LARGE SCALE GENOMIC DNA]</scope>
    <source>
        <strain evidence="2 3">CECT 7745</strain>
    </source>
</reference>
<dbReference type="GO" id="GO:0000155">
    <property type="term" value="F:phosphorelay sensor kinase activity"/>
    <property type="evidence" value="ECO:0007669"/>
    <property type="project" value="InterPro"/>
</dbReference>
<dbReference type="InterPro" id="IPR027417">
    <property type="entry name" value="P-loop_NTPase"/>
</dbReference>
<keyword evidence="3" id="KW-1185">Reference proteome</keyword>
<gene>
    <name evidence="2" type="primary">hprK</name>
    <name evidence="2" type="ORF">ROA7745_02549</name>
</gene>
<keyword evidence="2" id="KW-0418">Kinase</keyword>
<dbReference type="GO" id="GO:0006109">
    <property type="term" value="P:regulation of carbohydrate metabolic process"/>
    <property type="evidence" value="ECO:0007669"/>
    <property type="project" value="InterPro"/>
</dbReference>
<dbReference type="InterPro" id="IPR011104">
    <property type="entry name" value="Hpr_kin/Pase_C"/>
</dbReference>
<evidence type="ECO:0000259" key="1">
    <source>
        <dbReference type="Pfam" id="PF07475"/>
    </source>
</evidence>
<name>A0A1X7BU17_9RHOB</name>
<dbReference type="AlphaFoldDB" id="A0A1X7BU17"/>
<dbReference type="SUPFAM" id="SSF53795">
    <property type="entry name" value="PEP carboxykinase-like"/>
    <property type="match status" value="1"/>
</dbReference>